<keyword evidence="5" id="KW-0689">Ribosomal protein</keyword>
<name>A0A9X1W7U4_9VIBR</name>
<dbReference type="InterPro" id="IPR051531">
    <property type="entry name" value="N-acetyltransferase"/>
</dbReference>
<organism evidence="5 6">
    <name type="scientific">Vibrio gelatinilyticus</name>
    <dbReference type="NCBI Taxonomy" id="2893468"/>
    <lineage>
        <taxon>Bacteria</taxon>
        <taxon>Pseudomonadati</taxon>
        <taxon>Pseudomonadota</taxon>
        <taxon>Gammaproteobacteria</taxon>
        <taxon>Vibrionales</taxon>
        <taxon>Vibrionaceae</taxon>
        <taxon>Vibrio</taxon>
    </lineage>
</organism>
<comment type="caution">
    <text evidence="5">The sequence shown here is derived from an EMBL/GenBank/DDBJ whole genome shotgun (WGS) entry which is preliminary data.</text>
</comment>
<dbReference type="InterPro" id="IPR016181">
    <property type="entry name" value="Acyl_CoA_acyltransferase"/>
</dbReference>
<comment type="similarity">
    <text evidence="3">Belongs to the acetyltransferase family. RimJ subfamily.</text>
</comment>
<reference evidence="5" key="1">
    <citation type="submission" date="2021-11" db="EMBL/GenBank/DDBJ databases">
        <title>Vibrio ZSDE26 sp. nov. and Vibrio ZSDZ34 sp. nov., isolated from coastal seawater in Qingdao.</title>
        <authorList>
            <person name="Zhang P."/>
        </authorList>
    </citation>
    <scope>NUCLEOTIDE SEQUENCE</scope>
    <source>
        <strain evidence="5">ZSDZ34</strain>
    </source>
</reference>
<sequence length="193" mass="22386">MKDFSSSLRLHKEHEGIVVRCSLPGDAHTIANYFQANKRFLAPWEPARDSDFYRPENWAAKLIKLDELHRLSLAYYCLILDSETQEMLGTVSFSNLVRFPFHSCNLGYSLAENAQGKGVMRKALAMAIPYMFDIQNMHRISASYMPRNKRSEAVLQHHQFEKEGFAKDYLLINGQWEDHVLTSLVNPHWLPKE</sequence>
<feature type="domain" description="N-acetyltransferase" evidence="4">
    <location>
        <begin position="17"/>
        <end position="191"/>
    </location>
</feature>
<keyword evidence="6" id="KW-1185">Reference proteome</keyword>
<dbReference type="RefSeq" id="WP_244354060.1">
    <property type="nucleotide sequence ID" value="NZ_JAJNNZ010000001.1"/>
</dbReference>
<gene>
    <name evidence="5" type="primary">rimJ</name>
    <name evidence="5" type="ORF">LNL84_00090</name>
</gene>
<proteinExistence type="inferred from homology"/>
<dbReference type="Gene3D" id="3.40.630.30">
    <property type="match status" value="1"/>
</dbReference>
<dbReference type="AlphaFoldDB" id="A0A9X1W7U4"/>
<dbReference type="PANTHER" id="PTHR43792">
    <property type="entry name" value="GNAT FAMILY, PUTATIVE (AFU_ORTHOLOGUE AFUA_3G00765)-RELATED-RELATED"/>
    <property type="match status" value="1"/>
</dbReference>
<dbReference type="EMBL" id="JAJNNZ010000001">
    <property type="protein sequence ID" value="MCJ2375229.1"/>
    <property type="molecule type" value="Genomic_DNA"/>
</dbReference>
<dbReference type="PANTHER" id="PTHR43792:SF8">
    <property type="entry name" value="[RIBOSOMAL PROTEIN US5]-ALANINE N-ACETYLTRANSFERASE"/>
    <property type="match status" value="1"/>
</dbReference>
<evidence type="ECO:0000313" key="5">
    <source>
        <dbReference type="EMBL" id="MCJ2375229.1"/>
    </source>
</evidence>
<evidence type="ECO:0000256" key="3">
    <source>
        <dbReference type="ARBA" id="ARBA00038502"/>
    </source>
</evidence>
<keyword evidence="2 5" id="KW-0012">Acyltransferase</keyword>
<dbReference type="NCBIfam" id="NF008072">
    <property type="entry name" value="PRK10809.1"/>
    <property type="match status" value="1"/>
</dbReference>
<dbReference type="Proteomes" id="UP001139488">
    <property type="component" value="Unassembled WGS sequence"/>
</dbReference>
<dbReference type="SUPFAM" id="SSF55729">
    <property type="entry name" value="Acyl-CoA N-acyltransferases (Nat)"/>
    <property type="match status" value="1"/>
</dbReference>
<dbReference type="InterPro" id="IPR000182">
    <property type="entry name" value="GNAT_dom"/>
</dbReference>
<keyword evidence="1 5" id="KW-0808">Transferase</keyword>
<accession>A0A9X1W7U4</accession>
<dbReference type="GO" id="GO:0005737">
    <property type="term" value="C:cytoplasm"/>
    <property type="evidence" value="ECO:0007669"/>
    <property type="project" value="TreeGrafter"/>
</dbReference>
<protein>
    <submittedName>
        <fullName evidence="5">Ribosomal protein S5-alanine N-acetyltransferase</fullName>
        <ecNumber evidence="5">2.3.1.267</ecNumber>
    </submittedName>
</protein>
<dbReference type="PROSITE" id="PS51186">
    <property type="entry name" value="GNAT"/>
    <property type="match status" value="1"/>
</dbReference>
<dbReference type="GO" id="GO:0008999">
    <property type="term" value="F:protein-N-terminal-alanine acetyltransferase activity"/>
    <property type="evidence" value="ECO:0007669"/>
    <property type="project" value="UniProtKB-EC"/>
</dbReference>
<dbReference type="GO" id="GO:0005840">
    <property type="term" value="C:ribosome"/>
    <property type="evidence" value="ECO:0007669"/>
    <property type="project" value="UniProtKB-KW"/>
</dbReference>
<evidence type="ECO:0000256" key="1">
    <source>
        <dbReference type="ARBA" id="ARBA00022679"/>
    </source>
</evidence>
<evidence type="ECO:0000259" key="4">
    <source>
        <dbReference type="PROSITE" id="PS51186"/>
    </source>
</evidence>
<evidence type="ECO:0000313" key="6">
    <source>
        <dbReference type="Proteomes" id="UP001139488"/>
    </source>
</evidence>
<dbReference type="EC" id="2.3.1.267" evidence="5"/>
<evidence type="ECO:0000256" key="2">
    <source>
        <dbReference type="ARBA" id="ARBA00023315"/>
    </source>
</evidence>
<keyword evidence="5" id="KW-0687">Ribonucleoprotein</keyword>
<dbReference type="Pfam" id="PF13302">
    <property type="entry name" value="Acetyltransf_3"/>
    <property type="match status" value="1"/>
</dbReference>